<dbReference type="RefSeq" id="WP_075819729.1">
    <property type="nucleotide sequence ID" value="NZ_CAJUTZ010000074.1"/>
</dbReference>
<dbReference type="EMBL" id="MPJW01000141">
    <property type="protein sequence ID" value="OLU39144.1"/>
    <property type="molecule type" value="Genomic_DNA"/>
</dbReference>
<dbReference type="Proteomes" id="UP000186341">
    <property type="component" value="Unassembled WGS sequence"/>
</dbReference>
<organism evidence="2 3">
    <name type="scientific">Ileibacterium valens</name>
    <dbReference type="NCBI Taxonomy" id="1862668"/>
    <lineage>
        <taxon>Bacteria</taxon>
        <taxon>Bacillati</taxon>
        <taxon>Bacillota</taxon>
        <taxon>Erysipelotrichia</taxon>
        <taxon>Erysipelotrichales</taxon>
        <taxon>Erysipelotrichaceae</taxon>
        <taxon>Ileibacterium</taxon>
    </lineage>
</organism>
<dbReference type="InterPro" id="IPR003848">
    <property type="entry name" value="DUF218"/>
</dbReference>
<evidence type="ECO:0000313" key="2">
    <source>
        <dbReference type="EMBL" id="OLU39144.1"/>
    </source>
</evidence>
<dbReference type="PANTHER" id="PTHR30336:SF20">
    <property type="entry name" value="DUF218 DOMAIN-CONTAINING PROTEIN"/>
    <property type="match status" value="1"/>
</dbReference>
<reference evidence="2 3" key="1">
    <citation type="submission" date="2016-11" db="EMBL/GenBank/DDBJ databases">
        <title>Description of two novel members of the family Erysipelotrichaceae: Ileibacterium lipovorans gen. nov., sp. nov. and Dubosiella newyorkensis, gen. nov., sp. nov.</title>
        <authorList>
            <person name="Cox L.M."/>
            <person name="Sohn J."/>
            <person name="Tyrrell K.L."/>
            <person name="Citron D.M."/>
            <person name="Lawson P.A."/>
            <person name="Patel N.B."/>
            <person name="Iizumi T."/>
            <person name="Perez-Perez G.I."/>
            <person name="Goldstein E.J."/>
            <person name="Blaser M.J."/>
        </authorList>
    </citation>
    <scope>NUCLEOTIDE SEQUENCE [LARGE SCALE GENOMIC DNA]</scope>
    <source>
        <strain evidence="2 3">NYU-BL-A3</strain>
    </source>
</reference>
<evidence type="ECO:0000259" key="1">
    <source>
        <dbReference type="Pfam" id="PF02698"/>
    </source>
</evidence>
<evidence type="ECO:0000313" key="3">
    <source>
        <dbReference type="Proteomes" id="UP000186341"/>
    </source>
</evidence>
<sequence length="248" mass="28359">MKKKTKCLFSLFTLIFTAIASISAWKLYTLFLPSLNRMKGYISLDGLQAKESNEKTVKTMINPVDLKDHLTNKEKQINVSDFFAKTPGKSSSEVWPYALLLGCPCRDDGSYSRSQIRRCNLAIEAYREGLYRTLIISGGSVKNHYNEAKAMARYIQEHCDLPIDIVLEKKARSTWENLKNTRLMIGNQPILILTSSLHAKRAAAMASHSFSCFSLYTYPDRKPKHILREIVSRIIYIRLELKKLMTLA</sequence>
<dbReference type="GO" id="GO:0005886">
    <property type="term" value="C:plasma membrane"/>
    <property type="evidence" value="ECO:0007669"/>
    <property type="project" value="TreeGrafter"/>
</dbReference>
<dbReference type="PANTHER" id="PTHR30336">
    <property type="entry name" value="INNER MEMBRANE PROTEIN, PROBABLE PERMEASE"/>
    <property type="match status" value="1"/>
</dbReference>
<dbReference type="CDD" id="cd06259">
    <property type="entry name" value="YdcF-like"/>
    <property type="match status" value="1"/>
</dbReference>
<dbReference type="Pfam" id="PF02698">
    <property type="entry name" value="DUF218"/>
    <property type="match status" value="1"/>
</dbReference>
<accession>A0A1U7NFL7</accession>
<protein>
    <recommendedName>
        <fullName evidence="1">DUF218 domain-containing protein</fullName>
    </recommendedName>
</protein>
<dbReference type="InterPro" id="IPR014729">
    <property type="entry name" value="Rossmann-like_a/b/a_fold"/>
</dbReference>
<dbReference type="Gene3D" id="3.40.50.620">
    <property type="entry name" value="HUPs"/>
    <property type="match status" value="1"/>
</dbReference>
<proteinExistence type="predicted"/>
<gene>
    <name evidence="2" type="ORF">BO222_07215</name>
</gene>
<dbReference type="GeneID" id="82202976"/>
<dbReference type="InterPro" id="IPR051599">
    <property type="entry name" value="Cell_Envelope_Assoc"/>
</dbReference>
<name>A0A1U7NFL7_9FIRM</name>
<keyword evidence="3" id="KW-1185">Reference proteome</keyword>
<dbReference type="OrthoDB" id="9782395at2"/>
<comment type="caution">
    <text evidence="2">The sequence shown here is derived from an EMBL/GenBank/DDBJ whole genome shotgun (WGS) entry which is preliminary data.</text>
</comment>
<dbReference type="AlphaFoldDB" id="A0A1U7NFL7"/>
<feature type="domain" description="DUF218" evidence="1">
    <location>
        <begin position="114"/>
        <end position="209"/>
    </location>
</feature>